<evidence type="ECO:0000256" key="7">
    <source>
        <dbReference type="ARBA" id="ARBA00023033"/>
    </source>
</evidence>
<dbReference type="SUPFAM" id="SSF48264">
    <property type="entry name" value="Cytochrome P450"/>
    <property type="match status" value="1"/>
</dbReference>
<dbReference type="VEuPathDB" id="FungiDB:PEXP_027490"/>
<protein>
    <submittedName>
        <fullName evidence="11">Cytochrome P450</fullName>
    </submittedName>
</protein>
<evidence type="ECO:0000256" key="3">
    <source>
        <dbReference type="ARBA" id="ARBA00022617"/>
    </source>
</evidence>
<evidence type="ECO:0000256" key="10">
    <source>
        <dbReference type="SAM" id="Phobius"/>
    </source>
</evidence>
<evidence type="ECO:0000256" key="2">
    <source>
        <dbReference type="ARBA" id="ARBA00010617"/>
    </source>
</evidence>
<evidence type="ECO:0000313" key="12">
    <source>
        <dbReference type="Proteomes" id="UP000030143"/>
    </source>
</evidence>
<name>A0A0A2JQK8_PENEN</name>
<dbReference type="PhylomeDB" id="A0A0A2JQK8"/>
<dbReference type="CDD" id="cd11062">
    <property type="entry name" value="CYP58-like"/>
    <property type="match status" value="1"/>
</dbReference>
<dbReference type="GO" id="GO:0005506">
    <property type="term" value="F:iron ion binding"/>
    <property type="evidence" value="ECO:0007669"/>
    <property type="project" value="InterPro"/>
</dbReference>
<dbReference type="EMBL" id="JQFZ01000155">
    <property type="protein sequence ID" value="KGO57121.1"/>
    <property type="molecule type" value="Genomic_DNA"/>
</dbReference>
<dbReference type="GO" id="GO:0016705">
    <property type="term" value="F:oxidoreductase activity, acting on paired donors, with incorporation or reduction of molecular oxygen"/>
    <property type="evidence" value="ECO:0007669"/>
    <property type="project" value="InterPro"/>
</dbReference>
<keyword evidence="6 8" id="KW-0408">Iron</keyword>
<dbReference type="Pfam" id="PF00067">
    <property type="entry name" value="p450"/>
    <property type="match status" value="1"/>
</dbReference>
<dbReference type="PROSITE" id="PS00086">
    <property type="entry name" value="CYTOCHROME_P450"/>
    <property type="match status" value="1"/>
</dbReference>
<keyword evidence="10" id="KW-0472">Membrane</keyword>
<dbReference type="RefSeq" id="XP_016598809.1">
    <property type="nucleotide sequence ID" value="XM_016737753.1"/>
</dbReference>
<keyword evidence="4 8" id="KW-0479">Metal-binding</keyword>
<dbReference type="OrthoDB" id="3945418at2759"/>
<evidence type="ECO:0000256" key="4">
    <source>
        <dbReference type="ARBA" id="ARBA00022723"/>
    </source>
</evidence>
<dbReference type="PRINTS" id="PR00463">
    <property type="entry name" value="EP450I"/>
</dbReference>
<dbReference type="Gene3D" id="1.10.630.10">
    <property type="entry name" value="Cytochrome P450"/>
    <property type="match status" value="1"/>
</dbReference>
<dbReference type="InterPro" id="IPR050121">
    <property type="entry name" value="Cytochrome_P450_monoxygenase"/>
</dbReference>
<keyword evidence="7 9" id="KW-0503">Monooxygenase</keyword>
<keyword evidence="10" id="KW-1133">Transmembrane helix</keyword>
<sequence length="525" mass="59893">MRIVKAAYHYVSELERTIPDGLGYLGIGSSILFLSCVFLIYIVVKAIVRLYFHPLSDIPGPRLAAVSRWYDFYYNVIHDGTYSGQWLQMHKKYNSPVIRIGVNHVHVADESLYHEIYCSGTQYNKDPSFYKRLGLDGAILTITDPEQHRAYRNIINSLFSARTTNELGPIMALELQNVAKYLSKKNKENTPIIIQRVYRSVSADMVCELMFGKSLNLVETPDAYHDLMQSVDRFSAITWLKMHFPIINNIVAAFPGFLIDMILPGWLGYRKKLGSWYAESSNRYDLGKISDNRPTFYDLIVNAQSKGGEMRFDRDLLVDDSLNYIIAGMDTTSYTLAYATYYILTLKDVKSKLCAELDEAAPFIRTTTDLRKIQQLPYLTAVIKEALRLSVAAPGGLPRLVPAQGMEIGKIFVPEGTTVSLSHRVVQMSERIFPNPDEFTPERWLGRDGLALEKWNIAFSKGPRQCIGMNLAYLEMYASIAYLFSRFEMTLFETDKSSIASFDRFAARTKSEVKVKILSDRWEEN</sequence>
<feature type="transmembrane region" description="Helical" evidence="10">
    <location>
        <begin position="22"/>
        <end position="44"/>
    </location>
</feature>
<comment type="similarity">
    <text evidence="2 9">Belongs to the cytochrome P450 family.</text>
</comment>
<keyword evidence="12" id="KW-1185">Reference proteome</keyword>
<keyword evidence="5 9" id="KW-0560">Oxidoreductase</keyword>
<dbReference type="InterPro" id="IPR001128">
    <property type="entry name" value="Cyt_P450"/>
</dbReference>
<evidence type="ECO:0000256" key="9">
    <source>
        <dbReference type="RuleBase" id="RU000461"/>
    </source>
</evidence>
<dbReference type="InterPro" id="IPR017972">
    <property type="entry name" value="Cyt_P450_CS"/>
</dbReference>
<reference evidence="11 12" key="1">
    <citation type="journal article" date="2015" name="Mol. Plant Microbe Interact.">
        <title>Genome, transcriptome, and functional analyses of Penicillium expansum provide new insights into secondary metabolism and pathogenicity.</title>
        <authorList>
            <person name="Ballester A.R."/>
            <person name="Marcet-Houben M."/>
            <person name="Levin E."/>
            <person name="Sela N."/>
            <person name="Selma-Lazaro C."/>
            <person name="Carmona L."/>
            <person name="Wisniewski M."/>
            <person name="Droby S."/>
            <person name="Gonzalez-Candelas L."/>
            <person name="Gabaldon T."/>
        </authorList>
    </citation>
    <scope>NUCLEOTIDE SEQUENCE [LARGE SCALE GENOMIC DNA]</scope>
    <source>
        <strain evidence="11 12">MD-8</strain>
    </source>
</reference>
<dbReference type="AlphaFoldDB" id="A0A0A2JQK8"/>
<comment type="caution">
    <text evidence="11">The sequence shown here is derived from an EMBL/GenBank/DDBJ whole genome shotgun (WGS) entry which is preliminary data.</text>
</comment>
<keyword evidence="10" id="KW-0812">Transmembrane</keyword>
<evidence type="ECO:0000256" key="1">
    <source>
        <dbReference type="ARBA" id="ARBA00001971"/>
    </source>
</evidence>
<evidence type="ECO:0000256" key="8">
    <source>
        <dbReference type="PIRSR" id="PIRSR602401-1"/>
    </source>
</evidence>
<proteinExistence type="inferred from homology"/>
<evidence type="ECO:0000256" key="5">
    <source>
        <dbReference type="ARBA" id="ARBA00023002"/>
    </source>
</evidence>
<dbReference type="PANTHER" id="PTHR24305">
    <property type="entry name" value="CYTOCHROME P450"/>
    <property type="match status" value="1"/>
</dbReference>
<accession>A0A0A2JQK8</accession>
<dbReference type="GO" id="GO:0043386">
    <property type="term" value="P:mycotoxin biosynthetic process"/>
    <property type="evidence" value="ECO:0007669"/>
    <property type="project" value="UniProtKB-ARBA"/>
</dbReference>
<gene>
    <name evidence="11" type="ORF">PEX2_004760</name>
</gene>
<dbReference type="InterPro" id="IPR002401">
    <property type="entry name" value="Cyt_P450_E_grp-I"/>
</dbReference>
<dbReference type="PRINTS" id="PR00385">
    <property type="entry name" value="P450"/>
</dbReference>
<evidence type="ECO:0000313" key="11">
    <source>
        <dbReference type="EMBL" id="KGO57121.1"/>
    </source>
</evidence>
<organism evidence="11 12">
    <name type="scientific">Penicillium expansum</name>
    <name type="common">Blue mold rot fungus</name>
    <dbReference type="NCBI Taxonomy" id="27334"/>
    <lineage>
        <taxon>Eukaryota</taxon>
        <taxon>Fungi</taxon>
        <taxon>Dikarya</taxon>
        <taxon>Ascomycota</taxon>
        <taxon>Pezizomycotina</taxon>
        <taxon>Eurotiomycetes</taxon>
        <taxon>Eurotiomycetidae</taxon>
        <taxon>Eurotiales</taxon>
        <taxon>Aspergillaceae</taxon>
        <taxon>Penicillium</taxon>
    </lineage>
</organism>
<dbReference type="Proteomes" id="UP000030143">
    <property type="component" value="Unassembled WGS sequence"/>
</dbReference>
<dbReference type="GO" id="GO:0020037">
    <property type="term" value="F:heme binding"/>
    <property type="evidence" value="ECO:0007669"/>
    <property type="project" value="InterPro"/>
</dbReference>
<dbReference type="GeneID" id="27673172"/>
<keyword evidence="3 8" id="KW-0349">Heme</keyword>
<evidence type="ECO:0000256" key="6">
    <source>
        <dbReference type="ARBA" id="ARBA00023004"/>
    </source>
</evidence>
<feature type="binding site" description="axial binding residue" evidence="8">
    <location>
        <position position="466"/>
    </location>
    <ligand>
        <name>heme</name>
        <dbReference type="ChEBI" id="CHEBI:30413"/>
    </ligand>
    <ligandPart>
        <name>Fe</name>
        <dbReference type="ChEBI" id="CHEBI:18248"/>
    </ligandPart>
</feature>
<dbReference type="InterPro" id="IPR036396">
    <property type="entry name" value="Cyt_P450_sf"/>
</dbReference>
<dbReference type="PANTHER" id="PTHR24305:SF210">
    <property type="entry name" value="CYTOCHROME P450 MONOOXYGENASE ASQL-RELATED"/>
    <property type="match status" value="1"/>
</dbReference>
<comment type="cofactor">
    <cofactor evidence="1 8">
        <name>heme</name>
        <dbReference type="ChEBI" id="CHEBI:30413"/>
    </cofactor>
</comment>
<dbReference type="STRING" id="27334.A0A0A2JQK8"/>
<dbReference type="HOGENOM" id="CLU_001570_14_4_1"/>
<dbReference type="GO" id="GO:0004497">
    <property type="term" value="F:monooxygenase activity"/>
    <property type="evidence" value="ECO:0007669"/>
    <property type="project" value="UniProtKB-KW"/>
</dbReference>